<comment type="caution">
    <text evidence="1">The sequence shown here is derived from an EMBL/GenBank/DDBJ whole genome shotgun (WGS) entry which is preliminary data.</text>
</comment>
<proteinExistence type="predicted"/>
<evidence type="ECO:0000313" key="1">
    <source>
        <dbReference type="EMBL" id="RKF26527.1"/>
    </source>
</evidence>
<organism evidence="1 2">
    <name type="scientific">Micromonospora globbae</name>
    <dbReference type="NCBI Taxonomy" id="1894969"/>
    <lineage>
        <taxon>Bacteria</taxon>
        <taxon>Bacillati</taxon>
        <taxon>Actinomycetota</taxon>
        <taxon>Actinomycetes</taxon>
        <taxon>Micromonosporales</taxon>
        <taxon>Micromonosporaceae</taxon>
        <taxon>Micromonospora</taxon>
    </lineage>
</organism>
<dbReference type="EMBL" id="RAQQ01000010">
    <property type="protein sequence ID" value="RKF26527.1"/>
    <property type="molecule type" value="Genomic_DNA"/>
</dbReference>
<dbReference type="InterPro" id="IPR032568">
    <property type="entry name" value="DUF4926"/>
</dbReference>
<reference evidence="1 2" key="1">
    <citation type="journal article" date="2018" name="Int. J. Syst. Evol. Microbiol.">
        <title>Micromonospora globbae sp. nov., an endophytic actinomycete isolated from roots of Globba winitii C. H. Wright.</title>
        <authorList>
            <person name="Kuncharoen N."/>
            <person name="Pittayakhajonwut P."/>
            <person name="Tanasupawat S."/>
        </authorList>
    </citation>
    <scope>NUCLEOTIDE SEQUENCE [LARGE SCALE GENOMIC DNA]</scope>
    <source>
        <strain evidence="1 2">WPS1-2</strain>
    </source>
</reference>
<dbReference type="OrthoDB" id="3398586at2"/>
<dbReference type="RefSeq" id="WP_120329324.1">
    <property type="nucleotide sequence ID" value="NZ_RAQQ01000010.1"/>
</dbReference>
<evidence type="ECO:0000313" key="2">
    <source>
        <dbReference type="Proteomes" id="UP000285744"/>
    </source>
</evidence>
<dbReference type="Pfam" id="PF16277">
    <property type="entry name" value="DUF4926"/>
    <property type="match status" value="1"/>
</dbReference>
<protein>
    <submittedName>
        <fullName evidence="1">DUF4926 domain-containing protein</fullName>
    </submittedName>
</protein>
<accession>A0A420F1Y8</accession>
<dbReference type="AlphaFoldDB" id="A0A420F1Y8"/>
<dbReference type="Proteomes" id="UP000285744">
    <property type="component" value="Unassembled WGS sequence"/>
</dbReference>
<gene>
    <name evidence="1" type="ORF">D7I43_16195</name>
</gene>
<sequence>MSGVCAYLDPGRPRVAHVIGSDSPPKYSGQDHPSCPGGRHTVRLREAIPSERLPAGTVGTIVHIFSGPPTAYEVEFAHADGCGHPDY</sequence>
<name>A0A420F1Y8_9ACTN</name>